<keyword evidence="3" id="KW-1185">Reference proteome</keyword>
<feature type="compositionally biased region" description="Low complexity" evidence="1">
    <location>
        <begin position="447"/>
        <end position="474"/>
    </location>
</feature>
<reference evidence="2 3" key="1">
    <citation type="submission" date="2024-02" db="EMBL/GenBank/DDBJ databases">
        <title>De novo assembly and annotation of 12 fungi associated with fruit tree decline syndrome in Ontario, Canada.</title>
        <authorList>
            <person name="Sulman M."/>
            <person name="Ellouze W."/>
            <person name="Ilyukhin E."/>
        </authorList>
    </citation>
    <scope>NUCLEOTIDE SEQUENCE [LARGE SCALE GENOMIC DNA]</scope>
    <source>
        <strain evidence="2 3">FDS-637</strain>
    </source>
</reference>
<evidence type="ECO:0000256" key="1">
    <source>
        <dbReference type="SAM" id="MobiDB-lite"/>
    </source>
</evidence>
<feature type="region of interest" description="Disordered" evidence="1">
    <location>
        <begin position="211"/>
        <end position="240"/>
    </location>
</feature>
<feature type="region of interest" description="Disordered" evidence="1">
    <location>
        <begin position="442"/>
        <end position="568"/>
    </location>
</feature>
<feature type="compositionally biased region" description="Low complexity" evidence="1">
    <location>
        <begin position="542"/>
        <end position="559"/>
    </location>
</feature>
<comment type="caution">
    <text evidence="2">The sequence shown here is derived from an EMBL/GenBank/DDBJ whole genome shotgun (WGS) entry which is preliminary data.</text>
</comment>
<dbReference type="Proteomes" id="UP001430584">
    <property type="component" value="Unassembled WGS sequence"/>
</dbReference>
<name>A0ABR3C629_9PEZI</name>
<feature type="compositionally biased region" description="Low complexity" evidence="1">
    <location>
        <begin position="222"/>
        <end position="238"/>
    </location>
</feature>
<dbReference type="GeneID" id="92012564"/>
<proteinExistence type="predicted"/>
<dbReference type="RefSeq" id="XP_066629116.1">
    <property type="nucleotide sequence ID" value="XM_066779887.1"/>
</dbReference>
<feature type="compositionally biased region" description="Low complexity" evidence="1">
    <location>
        <begin position="496"/>
        <end position="532"/>
    </location>
</feature>
<dbReference type="EMBL" id="JAJVCZ030000009">
    <property type="protein sequence ID" value="KAL0256087.1"/>
    <property type="molecule type" value="Genomic_DNA"/>
</dbReference>
<evidence type="ECO:0000313" key="3">
    <source>
        <dbReference type="Proteomes" id="UP001430584"/>
    </source>
</evidence>
<evidence type="ECO:0000313" key="2">
    <source>
        <dbReference type="EMBL" id="KAL0256087.1"/>
    </source>
</evidence>
<organism evidence="2 3">
    <name type="scientific">Diplodia seriata</name>
    <dbReference type="NCBI Taxonomy" id="420778"/>
    <lineage>
        <taxon>Eukaryota</taxon>
        <taxon>Fungi</taxon>
        <taxon>Dikarya</taxon>
        <taxon>Ascomycota</taxon>
        <taxon>Pezizomycotina</taxon>
        <taxon>Dothideomycetes</taxon>
        <taxon>Dothideomycetes incertae sedis</taxon>
        <taxon>Botryosphaeriales</taxon>
        <taxon>Botryosphaeriaceae</taxon>
        <taxon>Diplodia</taxon>
    </lineage>
</organism>
<sequence length="677" mass="74443">MALLIPVITGWTTSVNQVPNDPNRPPIYPSYDNLPRSELLLSEEEAEAYRQSFRCQPVPDPTVTEVRNKIVQYVRDIFMSMIDCRYALDNEHGRDFIRLTKPYKSGYYYPTKLLVAMSWKLMDMLLDGAVNGFMTSIHDDQSIWINDLTLTERHRKLCLALLLEKIVVEDVLSGDERKIRSLVYAPGHYAAMTGAARTANDKRAGRRTKALAPATLEKPQGSASSSSSSSTSSSSSPSTFAHQLMVQNKTRLMHPAWHAISAEDYFPDMESALHHLDNLQPRLEPEADPYLDLMKENKLFLVTKLYDALRDVEDIQNSLGGVDAKRFLTTQACSPKALLEACWRILAIFLHGVEHGFAKPFPRPTKYDAPIFISHSEFNSVRRFASMMEVLRREKTVAWMFVKSSLDLEDFIADPYFYTGFRQDHRQTSGWRRSKPEDWFSKNKYPAASATRSATRTGATSSPEPASSSTQEAAIGGAVSSPAPALTSHAGLRGNASASASTPAPSPQQTNAPTNAAADADADTAMPDFDFTLDVAPPPAGAGPSSTSTTGPPASTTTTNQPLPPNAAEAPQWYWDSIFDPDNSIAYPAWTGMDALGGGAWDEQYVPAQGRGMPAAAQEQQMVPARPSSLMPLDADVELPSAVMEGELEDSVREYSWMFEGADEQGVDFDGDAVMEG</sequence>
<gene>
    <name evidence="2" type="ORF">SLS55_008479</name>
</gene>
<accession>A0ABR3C629</accession>
<protein>
    <submittedName>
        <fullName evidence="2">Uncharacterized protein</fullName>
    </submittedName>
</protein>